<evidence type="ECO:0000256" key="6">
    <source>
        <dbReference type="ARBA" id="ARBA00023136"/>
    </source>
</evidence>
<dbReference type="PANTHER" id="PTHR47371">
    <property type="entry name" value="LIPOTEICHOIC ACID SYNTHASE"/>
    <property type="match status" value="1"/>
</dbReference>
<reference evidence="9 10" key="1">
    <citation type="submission" date="2016-10" db="EMBL/GenBank/DDBJ databases">
        <authorList>
            <person name="de Groot N.N."/>
        </authorList>
    </citation>
    <scope>NUCLEOTIDE SEQUENCE [LARGE SCALE GENOMIC DNA]</scope>
    <source>
        <strain evidence="9 10">DSM 23310</strain>
    </source>
</reference>
<evidence type="ECO:0000256" key="7">
    <source>
        <dbReference type="SAM" id="Phobius"/>
    </source>
</evidence>
<dbReference type="Gene3D" id="3.40.720.10">
    <property type="entry name" value="Alkaline Phosphatase, subunit A"/>
    <property type="match status" value="1"/>
</dbReference>
<keyword evidence="5 7" id="KW-1133">Transmembrane helix</keyword>
<dbReference type="InterPro" id="IPR050448">
    <property type="entry name" value="OpgB/LTA_synthase_biosynth"/>
</dbReference>
<sequence>MIFAILLLWKMLPFMDIIKVEHNQSIILFISMLIIFFMFTLVHFSNLKRKRSLAFIIYSIICSVMFIDVVYFSYFNSFPSIRMIKQFHQLGAVKDSIKMLLGFKNLLFILDLPLHIIYHRKKPIMNENKSYSKYIRFGIPAGIGFILILTLSIVDAKGLMVPVMNQEPFTYHIMDIKEVFAVEKGKDEEIIEERGGLFSQEDLEELLQRTQLEEGKHTGIGKGKNLIVIQVEALQNFVIDLFYDGQEITPNLNRLIKEKGSLYFDNYYQQLGRGNTSDAEFVTNNSLYPSMEDPTYVQYEQNTFYGLPWILRDNGYTAWVFHGYEKDFWNRDKAYTNQGFQRFISQDDFKLVETIGFGITDREFFKQSIEYLKELDSIDDKPFYAFMITLTSHTPFKMPEKYHYLNIREEHEGTILGDYLQSIHYVDKALGEFLEDLKKAGLYDNSVIAIYGDHFAITGYNPQGVELMSEFLNMEYDINEMFRVPLIIHVPDVEINETISRIGSQLDFLPTILNIMGYKNEKGIMFGRDLLNYQGKNFVAAQIYVFKGTFIDDDTLFNMSSDGLFENSQAYNRKTREPIELEKVKARYEYIVSEINKSNYVLKKDLIKLLMENQGSVDLEDLKGKNIPDDKYIIRCYNNPLEELSKNYEEGHRLMAVKLKFIVEEEVVLEGGYEIKDLAHWMENHEDAYLLLKTDEWNKGIFLKVKDEYPDIKDRLIVEQTKFDQYYRLSNKAFKNIFFNATKGNYTNEEILDFLKRNPLAGVILNEEYLDNSFVKELKDLEISIYLDGVDENVDIDQYENLDGFLLKQ</sequence>
<evidence type="ECO:0000256" key="2">
    <source>
        <dbReference type="ARBA" id="ARBA00004936"/>
    </source>
</evidence>
<comment type="subcellular location">
    <subcellularLocation>
        <location evidence="1">Cell membrane</location>
        <topology evidence="1">Multi-pass membrane protein</topology>
    </subcellularLocation>
</comment>
<dbReference type="GO" id="GO:0016740">
    <property type="term" value="F:transferase activity"/>
    <property type="evidence" value="ECO:0007669"/>
    <property type="project" value="UniProtKB-KW"/>
</dbReference>
<keyword evidence="4 7" id="KW-0812">Transmembrane</keyword>
<evidence type="ECO:0000259" key="8">
    <source>
        <dbReference type="Pfam" id="PF00884"/>
    </source>
</evidence>
<dbReference type="SUPFAM" id="SSF53649">
    <property type="entry name" value="Alkaline phosphatase-like"/>
    <property type="match status" value="1"/>
</dbReference>
<feature type="transmembrane region" description="Helical" evidence="7">
    <location>
        <begin position="26"/>
        <end position="44"/>
    </location>
</feature>
<accession>A0A1H2WB50</accession>
<evidence type="ECO:0000256" key="3">
    <source>
        <dbReference type="ARBA" id="ARBA00022475"/>
    </source>
</evidence>
<keyword evidence="9" id="KW-0808">Transferase</keyword>
<dbReference type="AlphaFoldDB" id="A0A1H2WB50"/>
<gene>
    <name evidence="9" type="ORF">SAMN05660923_01204</name>
</gene>
<dbReference type="Proteomes" id="UP000198828">
    <property type="component" value="Unassembled WGS sequence"/>
</dbReference>
<dbReference type="GO" id="GO:0005886">
    <property type="term" value="C:plasma membrane"/>
    <property type="evidence" value="ECO:0007669"/>
    <property type="project" value="UniProtKB-SubCell"/>
</dbReference>
<evidence type="ECO:0000256" key="4">
    <source>
        <dbReference type="ARBA" id="ARBA00022692"/>
    </source>
</evidence>
<feature type="transmembrane region" description="Helical" evidence="7">
    <location>
        <begin position="134"/>
        <end position="154"/>
    </location>
</feature>
<keyword evidence="6 7" id="KW-0472">Membrane</keyword>
<keyword evidence="10" id="KW-1185">Reference proteome</keyword>
<dbReference type="Gene3D" id="3.30.1120.170">
    <property type="match status" value="1"/>
</dbReference>
<evidence type="ECO:0000313" key="10">
    <source>
        <dbReference type="Proteomes" id="UP000198828"/>
    </source>
</evidence>
<dbReference type="EMBL" id="FNNG01000004">
    <property type="protein sequence ID" value="SDW77504.1"/>
    <property type="molecule type" value="Genomic_DNA"/>
</dbReference>
<name>A0A1H2WB50_9FIRM</name>
<comment type="pathway">
    <text evidence="2">Cell wall biogenesis; lipoteichoic acid biosynthesis.</text>
</comment>
<protein>
    <submittedName>
        <fullName evidence="9">Phosphoglycerol transferase MdoB</fullName>
    </submittedName>
</protein>
<evidence type="ECO:0000256" key="1">
    <source>
        <dbReference type="ARBA" id="ARBA00004651"/>
    </source>
</evidence>
<dbReference type="CDD" id="cd16015">
    <property type="entry name" value="LTA_synthase"/>
    <property type="match status" value="1"/>
</dbReference>
<evidence type="ECO:0000256" key="5">
    <source>
        <dbReference type="ARBA" id="ARBA00022989"/>
    </source>
</evidence>
<dbReference type="InterPro" id="IPR000917">
    <property type="entry name" value="Sulfatase_N"/>
</dbReference>
<evidence type="ECO:0000313" key="9">
    <source>
        <dbReference type="EMBL" id="SDW77504.1"/>
    </source>
</evidence>
<dbReference type="Pfam" id="PF00884">
    <property type="entry name" value="Sulfatase"/>
    <property type="match status" value="1"/>
</dbReference>
<feature type="domain" description="Sulfatase N-terminal" evidence="8">
    <location>
        <begin position="224"/>
        <end position="518"/>
    </location>
</feature>
<keyword evidence="3" id="KW-1003">Cell membrane</keyword>
<feature type="transmembrane region" description="Helical" evidence="7">
    <location>
        <begin position="56"/>
        <end position="76"/>
    </location>
</feature>
<dbReference type="InterPro" id="IPR017850">
    <property type="entry name" value="Alkaline_phosphatase_core_sf"/>
</dbReference>
<feature type="transmembrane region" description="Helical" evidence="7">
    <location>
        <begin position="96"/>
        <end position="114"/>
    </location>
</feature>
<proteinExistence type="predicted"/>
<dbReference type="PANTHER" id="PTHR47371:SF3">
    <property type="entry name" value="PHOSPHOGLYCEROL TRANSFERASE I"/>
    <property type="match status" value="1"/>
</dbReference>
<organism evidence="9 10">
    <name type="scientific">Tepidimicrobium xylanilyticum</name>
    <dbReference type="NCBI Taxonomy" id="1123352"/>
    <lineage>
        <taxon>Bacteria</taxon>
        <taxon>Bacillati</taxon>
        <taxon>Bacillota</taxon>
        <taxon>Tissierellia</taxon>
        <taxon>Tissierellales</taxon>
        <taxon>Tepidimicrobiaceae</taxon>
        <taxon>Tepidimicrobium</taxon>
    </lineage>
</organism>